<keyword evidence="2" id="KW-1185">Reference proteome</keyword>
<protein>
    <submittedName>
        <fullName evidence="1">Uncharacterized protein</fullName>
    </submittedName>
</protein>
<reference evidence="1 2" key="1">
    <citation type="submission" date="2020-01" db="EMBL/GenBank/DDBJ databases">
        <authorList>
            <person name="Gupta K D."/>
        </authorList>
    </citation>
    <scope>NUCLEOTIDE SEQUENCE [LARGE SCALE GENOMIC DNA]</scope>
</reference>
<accession>A0A8S0XNL1</accession>
<name>A0A8S0XNL1_CYCAE</name>
<evidence type="ECO:0000313" key="2">
    <source>
        <dbReference type="Proteomes" id="UP000467700"/>
    </source>
</evidence>
<dbReference type="Proteomes" id="UP000467700">
    <property type="component" value="Unassembled WGS sequence"/>
</dbReference>
<dbReference type="OrthoDB" id="3145038at2759"/>
<sequence length="434" mass="49428">MPSFRIDEMTLLELRHATTSATRMLSLLTAGYEGEETKLRPRHILDIPQIQLTSSFRDIFIVPGGLYLVALTDANVQIWDLEQSYHKACRLYLPISLSAPRDIKFQLLIGVCASHSSGDYSAFRIAASSRELPGRITHLVIYEYDAARSPFQITPIAEKVTTLFFGRHSTILGDILAFSEHQGDLTLWNFVNDTYSKLDIGWQWRYTNILIDENYVFLRGLDRVDAYRKPHFSPLRPNEHLEIEAEQTTLSPHCAFDLVTAQDSDHLISLDSWYFDVPDMYTFDVVQRYMSSIVTCVNFTARFRIDPTTLDGGPRHRLAPWPCCIASTQELDKCEHPVQTFWSSHRLCDGLTVACYLATSIVAFVVPEGENASGHNPPLTLNPKSFANPAKVELMHSEQTILQYSFNPVSGRLAYCRHDGLKVVDYLWHSMEKE</sequence>
<dbReference type="AlphaFoldDB" id="A0A8S0XNL1"/>
<evidence type="ECO:0000313" key="1">
    <source>
        <dbReference type="EMBL" id="CAA7261207.1"/>
    </source>
</evidence>
<dbReference type="EMBL" id="CACVBS010000032">
    <property type="protein sequence ID" value="CAA7261207.1"/>
    <property type="molecule type" value="Genomic_DNA"/>
</dbReference>
<comment type="caution">
    <text evidence="1">The sequence shown here is derived from an EMBL/GenBank/DDBJ whole genome shotgun (WGS) entry which is preliminary data.</text>
</comment>
<organism evidence="1 2">
    <name type="scientific">Cyclocybe aegerita</name>
    <name type="common">Black poplar mushroom</name>
    <name type="synonym">Agrocybe aegerita</name>
    <dbReference type="NCBI Taxonomy" id="1973307"/>
    <lineage>
        <taxon>Eukaryota</taxon>
        <taxon>Fungi</taxon>
        <taxon>Dikarya</taxon>
        <taxon>Basidiomycota</taxon>
        <taxon>Agaricomycotina</taxon>
        <taxon>Agaricomycetes</taxon>
        <taxon>Agaricomycetidae</taxon>
        <taxon>Agaricales</taxon>
        <taxon>Agaricineae</taxon>
        <taxon>Bolbitiaceae</taxon>
        <taxon>Cyclocybe</taxon>
    </lineage>
</organism>
<gene>
    <name evidence="1" type="ORF">AAE3_LOCUS3365</name>
</gene>
<proteinExistence type="predicted"/>